<dbReference type="PROSITE" id="PS51186">
    <property type="entry name" value="GNAT"/>
    <property type="match status" value="1"/>
</dbReference>
<feature type="domain" description="N-acetyltransferase" evidence="1">
    <location>
        <begin position="7"/>
        <end position="168"/>
    </location>
</feature>
<dbReference type="EMBL" id="JAESWA010000027">
    <property type="protein sequence ID" value="MBL4933600.1"/>
    <property type="molecule type" value="Genomic_DNA"/>
</dbReference>
<dbReference type="GO" id="GO:0016747">
    <property type="term" value="F:acyltransferase activity, transferring groups other than amino-acyl groups"/>
    <property type="evidence" value="ECO:0007669"/>
    <property type="project" value="InterPro"/>
</dbReference>
<dbReference type="AlphaFoldDB" id="A0A937K6E2"/>
<dbReference type="Proteomes" id="UP000623681">
    <property type="component" value="Unassembled WGS sequence"/>
</dbReference>
<accession>A0A937K6E2</accession>
<dbReference type="PANTHER" id="PTHR43415">
    <property type="entry name" value="SPERMIDINE N(1)-ACETYLTRANSFERASE"/>
    <property type="match status" value="1"/>
</dbReference>
<dbReference type="InterPro" id="IPR000182">
    <property type="entry name" value="GNAT_dom"/>
</dbReference>
<dbReference type="SUPFAM" id="SSF55729">
    <property type="entry name" value="Acyl-CoA N-acyltransferases (Nat)"/>
    <property type="match status" value="1"/>
</dbReference>
<evidence type="ECO:0000313" key="3">
    <source>
        <dbReference type="Proteomes" id="UP000623681"/>
    </source>
</evidence>
<sequence>MLKGEMVYLKAIERKDMNIIYNICSEKEVRLYDGGGMELPPYKDIMKNYDKFMIIDRKSLTIINEKNVIIGYISYKELQNTVGVYDIGITIGSRYWGRGYGKDSVRTLIKYLFETQSAHRIELEVVVNNERAVNCYKACGFIEEGRKREKYYNNKKYYDTLVMSILKKDYRSH</sequence>
<dbReference type="PANTHER" id="PTHR43415:SF3">
    <property type="entry name" value="GNAT-FAMILY ACETYLTRANSFERASE"/>
    <property type="match status" value="1"/>
</dbReference>
<gene>
    <name evidence="2" type="ORF">JK634_17595</name>
</gene>
<name>A0A937K6E2_9CLOT</name>
<protein>
    <submittedName>
        <fullName evidence="2">GNAT family N-acetyltransferase</fullName>
    </submittedName>
</protein>
<dbReference type="Gene3D" id="3.40.630.30">
    <property type="match status" value="1"/>
</dbReference>
<dbReference type="RefSeq" id="WP_202769043.1">
    <property type="nucleotide sequence ID" value="NZ_JAESWA010000027.1"/>
</dbReference>
<dbReference type="Pfam" id="PF00583">
    <property type="entry name" value="Acetyltransf_1"/>
    <property type="match status" value="1"/>
</dbReference>
<proteinExistence type="predicted"/>
<organism evidence="2 3">
    <name type="scientific">Clostridium paridis</name>
    <dbReference type="NCBI Taxonomy" id="2803863"/>
    <lineage>
        <taxon>Bacteria</taxon>
        <taxon>Bacillati</taxon>
        <taxon>Bacillota</taxon>
        <taxon>Clostridia</taxon>
        <taxon>Eubacteriales</taxon>
        <taxon>Clostridiaceae</taxon>
        <taxon>Clostridium</taxon>
    </lineage>
</organism>
<comment type="caution">
    <text evidence="2">The sequence shown here is derived from an EMBL/GenBank/DDBJ whole genome shotgun (WGS) entry which is preliminary data.</text>
</comment>
<dbReference type="InterPro" id="IPR016181">
    <property type="entry name" value="Acyl_CoA_acyltransferase"/>
</dbReference>
<evidence type="ECO:0000313" key="2">
    <source>
        <dbReference type="EMBL" id="MBL4933600.1"/>
    </source>
</evidence>
<reference evidence="2" key="1">
    <citation type="submission" date="2021-01" db="EMBL/GenBank/DDBJ databases">
        <title>Genome public.</title>
        <authorList>
            <person name="Liu C."/>
            <person name="Sun Q."/>
        </authorList>
    </citation>
    <scope>NUCLEOTIDE SEQUENCE</scope>
    <source>
        <strain evidence="2">YIM B02565</strain>
    </source>
</reference>
<evidence type="ECO:0000259" key="1">
    <source>
        <dbReference type="PROSITE" id="PS51186"/>
    </source>
</evidence>
<dbReference type="CDD" id="cd04301">
    <property type="entry name" value="NAT_SF"/>
    <property type="match status" value="1"/>
</dbReference>
<keyword evidence="3" id="KW-1185">Reference proteome</keyword>